<evidence type="ECO:0000313" key="3">
    <source>
        <dbReference type="EMBL" id="KAA6128649.1"/>
    </source>
</evidence>
<dbReference type="PANTHER" id="PTHR42928">
    <property type="entry name" value="TRICARBOXYLATE-BINDING PROTEIN"/>
    <property type="match status" value="1"/>
</dbReference>
<reference evidence="3 4" key="1">
    <citation type="submission" date="2019-09" db="EMBL/GenBank/DDBJ databases">
        <title>Isolation of a novel species in the genus Cupriavidus from patients with sepsis using whole genome sequencing.</title>
        <authorList>
            <person name="Kweon O.J."/>
            <person name="Lee M.-K."/>
        </authorList>
    </citation>
    <scope>NUCLEOTIDE SEQUENCE [LARGE SCALE GENOMIC DNA]</scope>
    <source>
        <strain evidence="3 4">MKL-01</strain>
    </source>
</reference>
<comment type="caution">
    <text evidence="3">The sequence shown here is derived from an EMBL/GenBank/DDBJ whole genome shotgun (WGS) entry which is preliminary data.</text>
</comment>
<dbReference type="EMBL" id="VWRN01000022">
    <property type="protein sequence ID" value="KAA6128649.1"/>
    <property type="molecule type" value="Genomic_DNA"/>
</dbReference>
<proteinExistence type="inferred from homology"/>
<dbReference type="InterPro" id="IPR042100">
    <property type="entry name" value="Bug_dom1"/>
</dbReference>
<protein>
    <submittedName>
        <fullName evidence="3">Tripartite tricarboxylate transporter substrate binding protein</fullName>
    </submittedName>
</protein>
<dbReference type="CDD" id="cd07012">
    <property type="entry name" value="PBP2_Bug_TTT"/>
    <property type="match status" value="1"/>
</dbReference>
<sequence length="393" mass="40401">MPEVRMLARLWRGKATLHFPAVTATGARTARPGAASGPGRAAVMMCLLSALLGPASDALAAPPVARSAAPSTAPATAPATAQSAAPSSAARSAPMSFPARPLRLVVPFPAGGVPDAIARTLAEKLTAKLGVPVEVDNRPSANGTTAGDVVAKASSDGHTLLLHQSTMLIQSGVEPLPYDVVRDFTPVARVAAMPLFLVIDARLPIRTAQQWLAAVRANPGAYSVGTAQAGTPAHLYAEYAVRGIPNGVPLVTAKGEAALVQEMLAGRISACFCNFAAVQQHVREGTLRLLGVAGSARSSLAPGVPTLHESGLDGYGAGPWLGVLAPAKTPRAIVAKLATVLDEVVREGDVARRLESVGLTPLRDSPEAFATSIRSESIQWQVILRQAGGPVEP</sequence>
<accession>A0A5M8B0B4</accession>
<evidence type="ECO:0000313" key="4">
    <source>
        <dbReference type="Proteomes" id="UP000324324"/>
    </source>
</evidence>
<dbReference type="SUPFAM" id="SSF53850">
    <property type="entry name" value="Periplasmic binding protein-like II"/>
    <property type="match status" value="1"/>
</dbReference>
<gene>
    <name evidence="3" type="ORF">F1599_06810</name>
</gene>
<keyword evidence="4" id="KW-1185">Reference proteome</keyword>
<dbReference type="PANTHER" id="PTHR42928:SF5">
    <property type="entry name" value="BLR1237 PROTEIN"/>
    <property type="match status" value="1"/>
</dbReference>
<dbReference type="InterPro" id="IPR005064">
    <property type="entry name" value="BUG"/>
</dbReference>
<comment type="similarity">
    <text evidence="1">Belongs to the UPF0065 (bug) family.</text>
</comment>
<organism evidence="3 4">
    <name type="scientific">Cupriavidus cauae</name>
    <dbReference type="NCBI Taxonomy" id="2608999"/>
    <lineage>
        <taxon>Bacteria</taxon>
        <taxon>Pseudomonadati</taxon>
        <taxon>Pseudomonadota</taxon>
        <taxon>Betaproteobacteria</taxon>
        <taxon>Burkholderiales</taxon>
        <taxon>Burkholderiaceae</taxon>
        <taxon>Cupriavidus</taxon>
    </lineage>
</organism>
<dbReference type="Gene3D" id="3.40.190.10">
    <property type="entry name" value="Periplasmic binding protein-like II"/>
    <property type="match status" value="1"/>
</dbReference>
<dbReference type="Pfam" id="PF03401">
    <property type="entry name" value="TctC"/>
    <property type="match status" value="1"/>
</dbReference>
<name>A0A5M8B0B4_9BURK</name>
<evidence type="ECO:0000256" key="2">
    <source>
        <dbReference type="SAM" id="MobiDB-lite"/>
    </source>
</evidence>
<evidence type="ECO:0000256" key="1">
    <source>
        <dbReference type="ARBA" id="ARBA00006987"/>
    </source>
</evidence>
<feature type="region of interest" description="Disordered" evidence="2">
    <location>
        <begin position="68"/>
        <end position="87"/>
    </location>
</feature>
<dbReference type="Proteomes" id="UP000324324">
    <property type="component" value="Unassembled WGS sequence"/>
</dbReference>
<dbReference type="RefSeq" id="WP_150082617.1">
    <property type="nucleotide sequence ID" value="NZ_VWRN01000022.1"/>
</dbReference>
<dbReference type="Gene3D" id="3.40.190.150">
    <property type="entry name" value="Bordetella uptake gene, domain 1"/>
    <property type="match status" value="1"/>
</dbReference>
<dbReference type="AlphaFoldDB" id="A0A5M8B0B4"/>